<keyword evidence="3" id="KW-1185">Reference proteome</keyword>
<dbReference type="InterPro" id="IPR036582">
    <property type="entry name" value="Mao_N_sf"/>
</dbReference>
<comment type="caution">
    <text evidence="2">The sequence shown here is derived from an EMBL/GenBank/DDBJ whole genome shotgun (WGS) entry which is preliminary data.</text>
</comment>
<dbReference type="AlphaFoldDB" id="A0A2W1LWI6"/>
<evidence type="ECO:0000313" key="2">
    <source>
        <dbReference type="EMBL" id="PZD95867.1"/>
    </source>
</evidence>
<dbReference type="Proteomes" id="UP000249522">
    <property type="component" value="Unassembled WGS sequence"/>
</dbReference>
<evidence type="ECO:0000313" key="3">
    <source>
        <dbReference type="Proteomes" id="UP000249522"/>
    </source>
</evidence>
<protein>
    <recommendedName>
        <fullName evidence="1">Copper amine oxidase-like N-terminal domain-containing protein</fullName>
    </recommendedName>
</protein>
<evidence type="ECO:0000259" key="1">
    <source>
        <dbReference type="Pfam" id="PF07833"/>
    </source>
</evidence>
<dbReference type="EMBL" id="QKRB01000043">
    <property type="protein sequence ID" value="PZD95867.1"/>
    <property type="molecule type" value="Genomic_DNA"/>
</dbReference>
<dbReference type="SUPFAM" id="SSF55383">
    <property type="entry name" value="Copper amine oxidase, domain N"/>
    <property type="match status" value="1"/>
</dbReference>
<dbReference type="OrthoDB" id="9778320at2"/>
<reference evidence="2 3" key="1">
    <citation type="submission" date="2018-06" db="EMBL/GenBank/DDBJ databases">
        <title>Paenibacillus imtechensis sp. nov.</title>
        <authorList>
            <person name="Pinnaka A.K."/>
            <person name="Singh H."/>
            <person name="Kaur M."/>
        </authorList>
    </citation>
    <scope>NUCLEOTIDE SEQUENCE [LARGE SCALE GENOMIC DNA]</scope>
    <source>
        <strain evidence="2 3">SMB1</strain>
    </source>
</reference>
<gene>
    <name evidence="2" type="ORF">DNH61_10480</name>
</gene>
<dbReference type="Gene3D" id="3.30.457.10">
    <property type="entry name" value="Copper amine oxidase-like, N-terminal domain"/>
    <property type="match status" value="1"/>
</dbReference>
<name>A0A2W1LWI6_9BACL</name>
<dbReference type="InterPro" id="IPR012854">
    <property type="entry name" value="Cu_amine_oxidase-like_N"/>
</dbReference>
<accession>A0A2W1LWI6</accession>
<sequence length="531" mass="60350">MSNFTTREGHSIMKRTRLITFAAAVIILMAAIIPQGSVSATSPISVYVNGSKLAFTSPPILQNGSVLVPMRPIFEALGADVSWNQDTSTVVAASQQTKIELTIGRWIAKKNGKDISLLSPAFIRNKSTYVPLRFVSEALGAAVKWDAKRYSVTITSQSGSGGGTSKGYSLQKAWSLGPPSETYDWIQGFTIGAHQTTYAMDGIKIKARKDGKERVYFSLKNLAPKLEEYGLNDPATIHSFRLSDMQERDGRLYVSGLLFLNKENEQYEYYNQNILLLGFTYNLIFYIEDGQPHLVYVERAVVNEKPDNFTWYETSSGQPENILQWGDFYLYDYSRYLLKLRFTFMEDGSLIVPRELAQRHYLPNEGGGQSVSHSYHSVIRIHPDGQIEELTSWGSHLGSIREYSHVYTTDRHVLPVLKNGELTLYTGNGYIMKEQLHSGQRTFTELPEEDSYEPQFLMERPLYHKGKLYFLNDKGIFTLDQDQPRMLIPEPSIDFTGMDHTVYIVDFDYDGKHFYISDFTTRTIYKLVPSA</sequence>
<organism evidence="2 3">
    <name type="scientific">Paenibacillus sambharensis</name>
    <dbReference type="NCBI Taxonomy" id="1803190"/>
    <lineage>
        <taxon>Bacteria</taxon>
        <taxon>Bacillati</taxon>
        <taxon>Bacillota</taxon>
        <taxon>Bacilli</taxon>
        <taxon>Bacillales</taxon>
        <taxon>Paenibacillaceae</taxon>
        <taxon>Paenibacillus</taxon>
    </lineage>
</organism>
<dbReference type="Pfam" id="PF07833">
    <property type="entry name" value="Cu_amine_oxidN1"/>
    <property type="match status" value="1"/>
</dbReference>
<feature type="domain" description="Copper amine oxidase-like N-terminal" evidence="1">
    <location>
        <begin position="47"/>
        <end position="154"/>
    </location>
</feature>
<proteinExistence type="predicted"/>